<dbReference type="EMBL" id="BSYI01000012">
    <property type="protein sequence ID" value="GMG82653.1"/>
    <property type="molecule type" value="Genomic_DNA"/>
</dbReference>
<evidence type="ECO:0000256" key="2">
    <source>
        <dbReference type="RuleBase" id="RU000363"/>
    </source>
</evidence>
<proteinExistence type="inferred from homology"/>
<dbReference type="Pfam" id="PF00106">
    <property type="entry name" value="adh_short"/>
    <property type="match status" value="1"/>
</dbReference>
<comment type="similarity">
    <text evidence="1 2">Belongs to the short-chain dehydrogenases/reductases (SDR) family.</text>
</comment>
<dbReference type="PANTHER" id="PTHR42879:SF2">
    <property type="entry name" value="3-OXOACYL-[ACYL-CARRIER-PROTEIN] REDUCTASE FABG"/>
    <property type="match status" value="1"/>
</dbReference>
<dbReference type="InterPro" id="IPR002347">
    <property type="entry name" value="SDR_fam"/>
</dbReference>
<evidence type="ECO:0000313" key="4">
    <source>
        <dbReference type="Proteomes" id="UP001239909"/>
    </source>
</evidence>
<dbReference type="InterPro" id="IPR036291">
    <property type="entry name" value="NAD(P)-bd_dom_sf"/>
</dbReference>
<dbReference type="PROSITE" id="PS00061">
    <property type="entry name" value="ADH_SHORT"/>
    <property type="match status" value="1"/>
</dbReference>
<dbReference type="InterPro" id="IPR050259">
    <property type="entry name" value="SDR"/>
</dbReference>
<accession>A0ABQ6LH82</accession>
<dbReference type="PANTHER" id="PTHR42879">
    <property type="entry name" value="3-OXOACYL-(ACYL-CARRIER-PROTEIN) REDUCTASE"/>
    <property type="match status" value="1"/>
</dbReference>
<dbReference type="RefSeq" id="WP_285671440.1">
    <property type="nucleotide sequence ID" value="NZ_BSYI01000012.1"/>
</dbReference>
<protein>
    <submittedName>
        <fullName evidence="3">SDR family oxidoreductase</fullName>
    </submittedName>
</protein>
<dbReference type="SUPFAM" id="SSF51735">
    <property type="entry name" value="NAD(P)-binding Rossmann-fold domains"/>
    <property type="match status" value="1"/>
</dbReference>
<reference evidence="3 4" key="1">
    <citation type="submission" date="2023-04" db="EMBL/GenBank/DDBJ databases">
        <title>Marinoamorphus aggregata gen. nov., sp. Nov., isolate from tissue of brittle star Ophioplocus japonicus.</title>
        <authorList>
            <person name="Kawano K."/>
            <person name="Sawayama S."/>
            <person name="Nakagawa S."/>
        </authorList>
    </citation>
    <scope>NUCLEOTIDE SEQUENCE [LARGE SCALE GENOMIC DNA]</scope>
    <source>
        <strain evidence="3 4">NKW23</strain>
    </source>
</reference>
<dbReference type="Gene3D" id="3.40.50.720">
    <property type="entry name" value="NAD(P)-binding Rossmann-like Domain"/>
    <property type="match status" value="1"/>
</dbReference>
<dbReference type="CDD" id="cd05233">
    <property type="entry name" value="SDR_c"/>
    <property type="match status" value="1"/>
</dbReference>
<comment type="caution">
    <text evidence="3">The sequence shown here is derived from an EMBL/GenBank/DDBJ whole genome shotgun (WGS) entry which is preliminary data.</text>
</comment>
<sequence>MAVLSGRRAIVTGGLSGMGLAIAAALTRAGAAVAVGSRSVAGGDDPRHRLALEQLRAAGEPVHAGPLDVTDQASIDAFTAAARRALGPIDLLVNAAGMTSEQPVCGHDDALWNAIIETNLTGAFRMTRALLPDMIGAGFGRIVNIGSTAASVGWADNPAYCASKAGLLGLTRCVALEGAGHGVTCVMVSPTWVETDLMRRDVAEIVAREGSGRSVPQAMADIAAGNPQKRIIQPGEIAELVAFLCSDAARGITMENIQVTGGALW</sequence>
<keyword evidence="4" id="KW-1185">Reference proteome</keyword>
<dbReference type="InterPro" id="IPR020904">
    <property type="entry name" value="Sc_DH/Rdtase_CS"/>
</dbReference>
<evidence type="ECO:0000313" key="3">
    <source>
        <dbReference type="EMBL" id="GMG82653.1"/>
    </source>
</evidence>
<name>A0ABQ6LH82_9RHOB</name>
<dbReference type="PRINTS" id="PR00080">
    <property type="entry name" value="SDRFAMILY"/>
</dbReference>
<dbReference type="PRINTS" id="PR00081">
    <property type="entry name" value="GDHRDH"/>
</dbReference>
<organism evidence="3 4">
    <name type="scientific">Paralimibaculum aggregatum</name>
    <dbReference type="NCBI Taxonomy" id="3036245"/>
    <lineage>
        <taxon>Bacteria</taxon>
        <taxon>Pseudomonadati</taxon>
        <taxon>Pseudomonadota</taxon>
        <taxon>Alphaproteobacteria</taxon>
        <taxon>Rhodobacterales</taxon>
        <taxon>Paracoccaceae</taxon>
        <taxon>Paralimibaculum</taxon>
    </lineage>
</organism>
<evidence type="ECO:0000256" key="1">
    <source>
        <dbReference type="ARBA" id="ARBA00006484"/>
    </source>
</evidence>
<gene>
    <name evidence="3" type="ORF">LNKW23_18660</name>
</gene>
<dbReference type="Proteomes" id="UP001239909">
    <property type="component" value="Unassembled WGS sequence"/>
</dbReference>